<feature type="binding site" evidence="20">
    <location>
        <position position="351"/>
    </location>
    <ligand>
        <name>UDP-N-acetyl-alpha-D-glucosamine</name>
        <dbReference type="ChEBI" id="CHEBI:57705"/>
    </ligand>
</feature>
<accession>A0A4P6YTV0</accession>
<keyword evidence="8 20" id="KW-0548">Nucleotidyltransferase</keyword>
<sequence length="464" mass="49309">MMTRNAIILAAGMGSRMKSKLYKVLQPVAGKAMVDHVLTQIEKAGVDNVVTVVGHGADAVKNLLGDRTQYALQAEQLGTGHAVQQAEPLIGDAVGTTLIVSGDSPLFTAETFNKLYADHEAKGNAVTVLTSKAPDPSGYGRIIRGGDGNVDKIVEQKDANAAEQAVTEINTGVYVFDNQLLFQSLAEVTNDNAQGEYYLPDTLEILKGEGHVVGAYQMDDFDESMGVNDRVALATANAVMRKRINEKHMRNGVTLIDPLTTYIESDVVIGNDTTIEPNVFIKGNSVIGSDVVITAGSTIIDSTIEDNVTITSSQIEDSIMHQGSNAGPFAHLRPKSDVGENVHIGNFVEVKKATLGKGTKVGHLTYVGDADLGEDINIGAGTIFVNYDGVNKFHTTIGDHAFIGSNSKIVAPVNIGAKAMTAAGSTITDDIPAEGLGIARARQTTKENFYNRTAQGHKEAEENK</sequence>
<dbReference type="UniPathway" id="UPA00973"/>
<feature type="binding site" evidence="20">
    <location>
        <begin position="9"/>
        <end position="12"/>
    </location>
    <ligand>
        <name>UDP-N-acetyl-alpha-D-glucosamine</name>
        <dbReference type="ChEBI" id="CHEBI:57705"/>
    </ligand>
</feature>
<comment type="subunit">
    <text evidence="20">Homotrimer.</text>
</comment>
<keyword evidence="9 20" id="KW-0479">Metal-binding</keyword>
<feature type="binding site" evidence="20">
    <location>
        <position position="333"/>
    </location>
    <ligand>
        <name>UDP-N-acetyl-alpha-D-glucosamine</name>
        <dbReference type="ChEBI" id="CHEBI:57705"/>
    </ligand>
</feature>
<comment type="cofactor">
    <cofactor evidence="20">
        <name>Mg(2+)</name>
        <dbReference type="ChEBI" id="CHEBI:18420"/>
    </cofactor>
    <text evidence="20">Binds 1 Mg(2+) ion per subunit.</text>
</comment>
<evidence type="ECO:0000313" key="22">
    <source>
        <dbReference type="EMBL" id="QBO36131.1"/>
    </source>
</evidence>
<evidence type="ECO:0000256" key="18">
    <source>
        <dbReference type="ARBA" id="ARBA00048493"/>
    </source>
</evidence>
<dbReference type="GO" id="GO:0008360">
    <property type="term" value="P:regulation of cell shape"/>
    <property type="evidence" value="ECO:0007669"/>
    <property type="project" value="UniProtKB-KW"/>
</dbReference>
<comment type="subcellular location">
    <subcellularLocation>
        <location evidence="1 20">Cytoplasm</location>
    </subcellularLocation>
</comment>
<dbReference type="SUPFAM" id="SSF53448">
    <property type="entry name" value="Nucleotide-diphospho-sugar transferases"/>
    <property type="match status" value="1"/>
</dbReference>
<dbReference type="GO" id="GO:0005737">
    <property type="term" value="C:cytoplasm"/>
    <property type="evidence" value="ECO:0007669"/>
    <property type="project" value="UniProtKB-SubCell"/>
</dbReference>
<evidence type="ECO:0000256" key="10">
    <source>
        <dbReference type="ARBA" id="ARBA00022737"/>
    </source>
</evidence>
<reference evidence="23" key="1">
    <citation type="submission" date="2019-03" db="EMBL/GenBank/DDBJ databases">
        <title>Weissella sp. 26KH-42 Genome sequencing.</title>
        <authorList>
            <person name="Heo J."/>
            <person name="Kim S.-J."/>
            <person name="Kim J.-S."/>
            <person name="Hong S.-B."/>
            <person name="Kwon S.-W."/>
        </authorList>
    </citation>
    <scope>NUCLEOTIDE SEQUENCE [LARGE SCALE GENOMIC DNA]</scope>
    <source>
        <strain evidence="23">26KH-42</strain>
    </source>
</reference>
<dbReference type="Pfam" id="PF00483">
    <property type="entry name" value="NTP_transferase"/>
    <property type="match status" value="1"/>
</dbReference>
<dbReference type="GO" id="GO:0009245">
    <property type="term" value="P:lipid A biosynthetic process"/>
    <property type="evidence" value="ECO:0007669"/>
    <property type="project" value="UniProtKB-UniRule"/>
</dbReference>
<evidence type="ECO:0000256" key="20">
    <source>
        <dbReference type="HAMAP-Rule" id="MF_01631"/>
    </source>
</evidence>
<dbReference type="GO" id="GO:0003977">
    <property type="term" value="F:UDP-N-acetylglucosamine diphosphorylase activity"/>
    <property type="evidence" value="ECO:0007669"/>
    <property type="project" value="UniProtKB-UniRule"/>
</dbReference>
<evidence type="ECO:0000256" key="14">
    <source>
        <dbReference type="ARBA" id="ARBA00023268"/>
    </source>
</evidence>
<feature type="binding site" evidence="20">
    <location>
        <begin position="101"/>
        <end position="103"/>
    </location>
    <ligand>
        <name>UDP-N-acetyl-alpha-D-glucosamine</name>
        <dbReference type="ChEBI" id="CHEBI:57705"/>
    </ligand>
</feature>
<evidence type="ECO:0000256" key="12">
    <source>
        <dbReference type="ARBA" id="ARBA00022960"/>
    </source>
</evidence>
<feature type="binding site" evidence="20">
    <location>
        <begin position="386"/>
        <end position="387"/>
    </location>
    <ligand>
        <name>acetyl-CoA</name>
        <dbReference type="ChEBI" id="CHEBI:57288"/>
    </ligand>
</feature>
<comment type="similarity">
    <text evidence="4 20">In the C-terminal section; belongs to the transferase hexapeptide repeat family.</text>
</comment>
<comment type="catalytic activity">
    <reaction evidence="17 20">
        <text>alpha-D-glucosamine 1-phosphate + acetyl-CoA = N-acetyl-alpha-D-glucosamine 1-phosphate + CoA + H(+)</text>
        <dbReference type="Rhea" id="RHEA:13725"/>
        <dbReference type="ChEBI" id="CHEBI:15378"/>
        <dbReference type="ChEBI" id="CHEBI:57287"/>
        <dbReference type="ChEBI" id="CHEBI:57288"/>
        <dbReference type="ChEBI" id="CHEBI:57776"/>
        <dbReference type="ChEBI" id="CHEBI:58516"/>
        <dbReference type="EC" id="2.3.1.157"/>
    </reaction>
</comment>
<evidence type="ECO:0000313" key="23">
    <source>
        <dbReference type="Proteomes" id="UP000292886"/>
    </source>
</evidence>
<feature type="binding site" evidence="20">
    <location>
        <position position="155"/>
    </location>
    <ligand>
        <name>UDP-N-acetyl-alpha-D-glucosamine</name>
        <dbReference type="ChEBI" id="CHEBI:57705"/>
    </ligand>
</feature>
<evidence type="ECO:0000256" key="5">
    <source>
        <dbReference type="ARBA" id="ARBA00007947"/>
    </source>
</evidence>
<dbReference type="CDD" id="cd02540">
    <property type="entry name" value="GT2_GlmU_N_bac"/>
    <property type="match status" value="1"/>
</dbReference>
<feature type="binding site" evidence="20">
    <location>
        <begin position="78"/>
        <end position="79"/>
    </location>
    <ligand>
        <name>UDP-N-acetyl-alpha-D-glucosamine</name>
        <dbReference type="ChEBI" id="CHEBI:57705"/>
    </ligand>
</feature>
<dbReference type="RefSeq" id="WP_133363209.1">
    <property type="nucleotide sequence ID" value="NZ_CP037940.1"/>
</dbReference>
<dbReference type="GO" id="GO:0019134">
    <property type="term" value="F:glucosamine-1-phosphate N-acetyltransferase activity"/>
    <property type="evidence" value="ECO:0007669"/>
    <property type="project" value="UniProtKB-UniRule"/>
</dbReference>
<keyword evidence="10 20" id="KW-0677">Repeat</keyword>
<feature type="binding site" evidence="20">
    <location>
        <position position="103"/>
    </location>
    <ligand>
        <name>Mg(2+)</name>
        <dbReference type="ChEBI" id="CHEBI:18420"/>
    </ligand>
</feature>
<feature type="binding site" evidence="20">
    <location>
        <position position="140"/>
    </location>
    <ligand>
        <name>UDP-N-acetyl-alpha-D-glucosamine</name>
        <dbReference type="ChEBI" id="CHEBI:57705"/>
    </ligand>
</feature>
<feature type="binding site" evidence="20">
    <location>
        <position position="228"/>
    </location>
    <ligand>
        <name>Mg(2+)</name>
        <dbReference type="ChEBI" id="CHEBI:18420"/>
    </ligand>
</feature>
<dbReference type="Gene3D" id="2.160.10.10">
    <property type="entry name" value="Hexapeptide repeat proteins"/>
    <property type="match status" value="1"/>
</dbReference>
<feature type="binding site" evidence="20">
    <location>
        <position position="423"/>
    </location>
    <ligand>
        <name>acetyl-CoA</name>
        <dbReference type="ChEBI" id="CHEBI:57288"/>
    </ligand>
</feature>
<keyword evidence="12 20" id="KW-0133">Cell shape</keyword>
<feature type="binding site" evidence="20">
    <location>
        <position position="170"/>
    </location>
    <ligand>
        <name>UDP-N-acetyl-alpha-D-glucosamine</name>
        <dbReference type="ChEBI" id="CHEBI:57705"/>
    </ligand>
</feature>
<dbReference type="GO" id="GO:0071555">
    <property type="term" value="P:cell wall organization"/>
    <property type="evidence" value="ECO:0007669"/>
    <property type="project" value="UniProtKB-KW"/>
</dbReference>
<protein>
    <recommendedName>
        <fullName evidence="20">Bifunctional protein GlmU</fullName>
    </recommendedName>
    <domain>
        <recommendedName>
            <fullName evidence="20">UDP-N-acetylglucosamine pyrophosphorylase</fullName>
            <ecNumber evidence="20">2.7.7.23</ecNumber>
        </recommendedName>
        <alternativeName>
            <fullName evidence="20">N-acetylglucosamine-1-phosphate uridyltransferase</fullName>
        </alternativeName>
    </domain>
    <domain>
        <recommendedName>
            <fullName evidence="20">Glucosamine-1-phosphate N-acetyltransferase</fullName>
            <ecNumber evidence="20">2.3.1.157</ecNumber>
        </recommendedName>
    </domain>
</protein>
<dbReference type="GO" id="GO:0016020">
    <property type="term" value="C:membrane"/>
    <property type="evidence" value="ECO:0007669"/>
    <property type="project" value="GOC"/>
</dbReference>
<dbReference type="EC" id="2.3.1.157" evidence="20"/>
<gene>
    <name evidence="20 22" type="primary">glmU</name>
    <name evidence="22" type="ORF">EQG49_06490</name>
</gene>
<dbReference type="PANTHER" id="PTHR43584:SF3">
    <property type="entry name" value="BIFUNCTIONAL PROTEIN GLMU"/>
    <property type="match status" value="1"/>
</dbReference>
<evidence type="ECO:0000256" key="17">
    <source>
        <dbReference type="ARBA" id="ARBA00048247"/>
    </source>
</evidence>
<dbReference type="Proteomes" id="UP000292886">
    <property type="component" value="Chromosome"/>
</dbReference>
<feature type="binding site" evidence="20">
    <location>
        <position position="228"/>
    </location>
    <ligand>
        <name>UDP-N-acetyl-alpha-D-glucosamine</name>
        <dbReference type="ChEBI" id="CHEBI:57705"/>
    </ligand>
</feature>
<dbReference type="OrthoDB" id="9775031at2"/>
<feature type="region of interest" description="N-acetyltransferase" evidence="20">
    <location>
        <begin position="252"/>
        <end position="464"/>
    </location>
</feature>
<evidence type="ECO:0000256" key="13">
    <source>
        <dbReference type="ARBA" id="ARBA00022984"/>
    </source>
</evidence>
<comment type="function">
    <text evidence="19 20">Catalyzes the last two sequential reactions in the de novo biosynthetic pathway for UDP-N-acetylglucosamine (UDP-GlcNAc). The C-terminal domain catalyzes the transfer of acetyl group from acetyl coenzyme A to glucosamine-1-phosphate (GlcN-1-P) to produce N-acetylglucosamine-1-phosphate (GlcNAc-1-P), which is converted into UDP-GlcNAc by the transfer of uridine 5-monophosphate (from uridine 5-triphosphate), a reaction catalyzed by the N-terminal domain.</text>
</comment>
<evidence type="ECO:0000256" key="11">
    <source>
        <dbReference type="ARBA" id="ARBA00022842"/>
    </source>
</evidence>
<dbReference type="GO" id="GO:0000902">
    <property type="term" value="P:cell morphogenesis"/>
    <property type="evidence" value="ECO:0007669"/>
    <property type="project" value="UniProtKB-UniRule"/>
</dbReference>
<feature type="binding site" evidence="20">
    <location>
        <position position="377"/>
    </location>
    <ligand>
        <name>UDP-N-acetyl-alpha-D-glucosamine</name>
        <dbReference type="ChEBI" id="CHEBI:57705"/>
    </ligand>
</feature>
<comment type="pathway">
    <text evidence="3 20">Nucleotide-sugar biosynthesis; UDP-N-acetyl-alpha-D-glucosamine biosynthesis; UDP-N-acetyl-alpha-D-glucosamine from N-acetyl-alpha-D-glucosamine 1-phosphate: step 1/1.</text>
</comment>
<keyword evidence="6 20" id="KW-0963">Cytoplasm</keyword>
<dbReference type="HAMAP" id="MF_01631">
    <property type="entry name" value="GlmU"/>
    <property type="match status" value="1"/>
</dbReference>
<dbReference type="GO" id="GO:0006048">
    <property type="term" value="P:UDP-N-acetylglucosamine biosynthetic process"/>
    <property type="evidence" value="ECO:0007669"/>
    <property type="project" value="UniProtKB-UniPathway"/>
</dbReference>
<dbReference type="InterPro" id="IPR001451">
    <property type="entry name" value="Hexapep"/>
</dbReference>
<comment type="pathway">
    <text evidence="2 20">Nucleotide-sugar biosynthesis; UDP-N-acetyl-alpha-D-glucosamine biosynthesis; N-acetyl-alpha-D-glucosamine 1-phosphate from alpha-D-glucosamine 6-phosphate (route II): step 2/2.</text>
</comment>
<keyword evidence="15 20" id="KW-0012">Acyltransferase</keyword>
<organism evidence="22 23">
    <name type="scientific">Periweissella cryptocerci</name>
    <dbReference type="NCBI Taxonomy" id="2506420"/>
    <lineage>
        <taxon>Bacteria</taxon>
        <taxon>Bacillati</taxon>
        <taxon>Bacillota</taxon>
        <taxon>Bacilli</taxon>
        <taxon>Lactobacillales</taxon>
        <taxon>Lactobacillaceae</taxon>
        <taxon>Periweissella</taxon>
    </lineage>
</organism>
<evidence type="ECO:0000256" key="16">
    <source>
        <dbReference type="ARBA" id="ARBA00023316"/>
    </source>
</evidence>
<evidence type="ECO:0000256" key="6">
    <source>
        <dbReference type="ARBA" id="ARBA00022490"/>
    </source>
</evidence>
<keyword evidence="13 20" id="KW-0573">Peptidoglycan synthesis</keyword>
<dbReference type="SUPFAM" id="SSF51161">
    <property type="entry name" value="Trimeric LpxA-like enzymes"/>
    <property type="match status" value="1"/>
</dbReference>
<feature type="binding site" evidence="20">
    <location>
        <position position="440"/>
    </location>
    <ligand>
        <name>acetyl-CoA</name>
        <dbReference type="ChEBI" id="CHEBI:57288"/>
    </ligand>
</feature>
<evidence type="ECO:0000259" key="21">
    <source>
        <dbReference type="Pfam" id="PF00483"/>
    </source>
</evidence>
<feature type="binding site" evidence="20">
    <location>
        <position position="73"/>
    </location>
    <ligand>
        <name>UDP-N-acetyl-alpha-D-glucosamine</name>
        <dbReference type="ChEBI" id="CHEBI:57705"/>
    </ligand>
</feature>
<feature type="binding site" evidence="20">
    <location>
        <position position="366"/>
    </location>
    <ligand>
        <name>UDP-N-acetyl-alpha-D-glucosamine</name>
        <dbReference type="ChEBI" id="CHEBI:57705"/>
    </ligand>
</feature>
<name>A0A4P6YTV0_9LACO</name>
<dbReference type="InterPro" id="IPR050065">
    <property type="entry name" value="GlmU-like"/>
</dbReference>
<proteinExistence type="inferred from homology"/>
<keyword evidence="23" id="KW-1185">Reference proteome</keyword>
<dbReference type="NCBIfam" id="NF010934">
    <property type="entry name" value="PRK14354.1"/>
    <property type="match status" value="1"/>
</dbReference>
<comment type="catalytic activity">
    <reaction evidence="18 20">
        <text>N-acetyl-alpha-D-glucosamine 1-phosphate + UTP + H(+) = UDP-N-acetyl-alpha-D-glucosamine + diphosphate</text>
        <dbReference type="Rhea" id="RHEA:13509"/>
        <dbReference type="ChEBI" id="CHEBI:15378"/>
        <dbReference type="ChEBI" id="CHEBI:33019"/>
        <dbReference type="ChEBI" id="CHEBI:46398"/>
        <dbReference type="ChEBI" id="CHEBI:57705"/>
        <dbReference type="ChEBI" id="CHEBI:57776"/>
        <dbReference type="EC" id="2.7.7.23"/>
    </reaction>
</comment>
<keyword evidence="16 20" id="KW-0961">Cell wall biogenesis/degradation</keyword>
<feature type="region of interest" description="Pyrophosphorylase" evidence="20">
    <location>
        <begin position="1"/>
        <end position="230"/>
    </location>
</feature>
<dbReference type="GO" id="GO:0000287">
    <property type="term" value="F:magnesium ion binding"/>
    <property type="evidence" value="ECO:0007669"/>
    <property type="project" value="UniProtKB-UniRule"/>
</dbReference>
<dbReference type="Gene3D" id="3.90.550.10">
    <property type="entry name" value="Spore Coat Polysaccharide Biosynthesis Protein SpsA, Chain A"/>
    <property type="match status" value="1"/>
</dbReference>
<dbReference type="PANTHER" id="PTHR43584">
    <property type="entry name" value="NUCLEOTIDYL TRANSFERASE"/>
    <property type="match status" value="1"/>
</dbReference>
<dbReference type="InterPro" id="IPR011004">
    <property type="entry name" value="Trimer_LpxA-like_sf"/>
</dbReference>
<keyword evidence="14 20" id="KW-0511">Multifunctional enzyme</keyword>
<comment type="similarity">
    <text evidence="5 20">In the N-terminal section; belongs to the N-acetylglucosamine-1-phosphate uridyltransferase family.</text>
</comment>
<evidence type="ECO:0000256" key="9">
    <source>
        <dbReference type="ARBA" id="ARBA00022723"/>
    </source>
</evidence>
<dbReference type="InterPro" id="IPR005882">
    <property type="entry name" value="Bifunctional_GlmU"/>
</dbReference>
<dbReference type="InterPro" id="IPR029044">
    <property type="entry name" value="Nucleotide-diphossugar_trans"/>
</dbReference>
<feature type="active site" description="Proton acceptor" evidence="20">
    <location>
        <position position="363"/>
    </location>
</feature>
<dbReference type="CDD" id="cd03353">
    <property type="entry name" value="LbH_GlmU_C"/>
    <property type="match status" value="1"/>
</dbReference>
<dbReference type="UniPathway" id="UPA00113">
    <property type="reaction ID" value="UER00532"/>
</dbReference>
<feature type="binding site" evidence="20">
    <location>
        <position position="405"/>
    </location>
    <ligand>
        <name>acetyl-CoA</name>
        <dbReference type="ChEBI" id="CHEBI:57288"/>
    </ligand>
</feature>
<dbReference type="EMBL" id="CP037940">
    <property type="protein sequence ID" value="QBO36131.1"/>
    <property type="molecule type" value="Genomic_DNA"/>
</dbReference>
<dbReference type="GO" id="GO:0009252">
    <property type="term" value="P:peptidoglycan biosynthetic process"/>
    <property type="evidence" value="ECO:0007669"/>
    <property type="project" value="UniProtKB-UniRule"/>
</dbReference>
<evidence type="ECO:0000256" key="19">
    <source>
        <dbReference type="ARBA" id="ARBA00049628"/>
    </source>
</evidence>
<feature type="binding site" evidence="20">
    <location>
        <position position="23"/>
    </location>
    <ligand>
        <name>UDP-N-acetyl-alpha-D-glucosamine</name>
        <dbReference type="ChEBI" id="CHEBI:57705"/>
    </ligand>
</feature>
<feature type="binding site" evidence="20">
    <location>
        <position position="380"/>
    </location>
    <ligand>
        <name>acetyl-CoA</name>
        <dbReference type="ChEBI" id="CHEBI:57288"/>
    </ligand>
</feature>
<dbReference type="Pfam" id="PF00132">
    <property type="entry name" value="Hexapep"/>
    <property type="match status" value="2"/>
</dbReference>
<dbReference type="EC" id="2.7.7.23" evidence="20"/>
<dbReference type="NCBIfam" id="TIGR01173">
    <property type="entry name" value="glmU"/>
    <property type="match status" value="1"/>
</dbReference>
<evidence type="ECO:0000256" key="8">
    <source>
        <dbReference type="ARBA" id="ARBA00022695"/>
    </source>
</evidence>
<evidence type="ECO:0000256" key="1">
    <source>
        <dbReference type="ARBA" id="ARBA00004496"/>
    </source>
</evidence>
<dbReference type="AlphaFoldDB" id="A0A4P6YTV0"/>
<keyword evidence="11 20" id="KW-0460">Magnesium</keyword>
<evidence type="ECO:0000256" key="3">
    <source>
        <dbReference type="ARBA" id="ARBA00005208"/>
    </source>
</evidence>
<evidence type="ECO:0000256" key="4">
    <source>
        <dbReference type="ARBA" id="ARBA00007707"/>
    </source>
</evidence>
<dbReference type="KEGG" id="wei:EQG49_06490"/>
<comment type="pathway">
    <text evidence="20">Bacterial outer membrane biogenesis; LPS lipid A biosynthesis.</text>
</comment>
<feature type="region of interest" description="Linker" evidence="20">
    <location>
        <begin position="231"/>
        <end position="251"/>
    </location>
</feature>
<feature type="domain" description="Nucleotidyl transferase" evidence="21">
    <location>
        <begin position="6"/>
        <end position="220"/>
    </location>
</feature>
<evidence type="ECO:0000256" key="15">
    <source>
        <dbReference type="ARBA" id="ARBA00023315"/>
    </source>
</evidence>
<dbReference type="InterPro" id="IPR005835">
    <property type="entry name" value="NTP_transferase_dom"/>
</dbReference>
<evidence type="ECO:0000256" key="2">
    <source>
        <dbReference type="ARBA" id="ARBA00005166"/>
    </source>
</evidence>
<evidence type="ECO:0000256" key="7">
    <source>
        <dbReference type="ARBA" id="ARBA00022679"/>
    </source>
</evidence>
<dbReference type="InterPro" id="IPR038009">
    <property type="entry name" value="GlmU_C_LbH"/>
</dbReference>
<keyword evidence="7 20" id="KW-0808">Transferase</keyword>